<evidence type="ECO:0000256" key="3">
    <source>
        <dbReference type="ARBA" id="ARBA00022722"/>
    </source>
</evidence>
<dbReference type="GO" id="GO:0016787">
    <property type="term" value="F:hydrolase activity"/>
    <property type="evidence" value="ECO:0007669"/>
    <property type="project" value="UniProtKB-KW"/>
</dbReference>
<organism evidence="10 11">
    <name type="scientific">Sphingobacterium humi</name>
    <dbReference type="NCBI Taxonomy" id="1796905"/>
    <lineage>
        <taxon>Bacteria</taxon>
        <taxon>Pseudomonadati</taxon>
        <taxon>Bacteroidota</taxon>
        <taxon>Sphingobacteriia</taxon>
        <taxon>Sphingobacteriales</taxon>
        <taxon>Sphingobacteriaceae</taxon>
        <taxon>Sphingobacterium</taxon>
    </lineage>
</organism>
<dbReference type="AlphaFoldDB" id="A0A6N8KVP9"/>
<evidence type="ECO:0000259" key="9">
    <source>
        <dbReference type="Pfam" id="PF01850"/>
    </source>
</evidence>
<evidence type="ECO:0000256" key="5">
    <source>
        <dbReference type="ARBA" id="ARBA00022801"/>
    </source>
</evidence>
<evidence type="ECO:0000313" key="10">
    <source>
        <dbReference type="EMBL" id="MVZ61166.1"/>
    </source>
</evidence>
<proteinExistence type="inferred from homology"/>
<dbReference type="Pfam" id="PF01850">
    <property type="entry name" value="PIN"/>
    <property type="match status" value="1"/>
</dbReference>
<evidence type="ECO:0000256" key="8">
    <source>
        <dbReference type="HAMAP-Rule" id="MF_00265"/>
    </source>
</evidence>
<gene>
    <name evidence="8" type="primary">vapC</name>
    <name evidence="10" type="ORF">GQF63_03950</name>
</gene>
<keyword evidence="8" id="KW-0800">Toxin</keyword>
<dbReference type="PANTHER" id="PTHR33653:SF1">
    <property type="entry name" value="RIBONUCLEASE VAPC2"/>
    <property type="match status" value="1"/>
</dbReference>
<comment type="cofactor">
    <cofactor evidence="1 8">
        <name>Mg(2+)</name>
        <dbReference type="ChEBI" id="CHEBI:18420"/>
    </cofactor>
</comment>
<evidence type="ECO:0000256" key="7">
    <source>
        <dbReference type="ARBA" id="ARBA00038093"/>
    </source>
</evidence>
<dbReference type="HAMAP" id="MF_00265">
    <property type="entry name" value="VapC_Nob1"/>
    <property type="match status" value="1"/>
</dbReference>
<evidence type="ECO:0000256" key="2">
    <source>
        <dbReference type="ARBA" id="ARBA00022649"/>
    </source>
</evidence>
<dbReference type="OrthoDB" id="5368631at2"/>
<dbReference type="SUPFAM" id="SSF88723">
    <property type="entry name" value="PIN domain-like"/>
    <property type="match status" value="1"/>
</dbReference>
<accession>A0A6N8KVP9</accession>
<dbReference type="InterPro" id="IPR029060">
    <property type="entry name" value="PIN-like_dom_sf"/>
</dbReference>
<evidence type="ECO:0000256" key="1">
    <source>
        <dbReference type="ARBA" id="ARBA00001946"/>
    </source>
</evidence>
<feature type="binding site" evidence="8">
    <location>
        <position position="9"/>
    </location>
    <ligand>
        <name>Mg(2+)</name>
        <dbReference type="ChEBI" id="CHEBI:18420"/>
    </ligand>
</feature>
<keyword evidence="2 8" id="KW-1277">Toxin-antitoxin system</keyword>
<dbReference type="GO" id="GO:0000287">
    <property type="term" value="F:magnesium ion binding"/>
    <property type="evidence" value="ECO:0007669"/>
    <property type="project" value="UniProtKB-UniRule"/>
</dbReference>
<dbReference type="PANTHER" id="PTHR33653">
    <property type="entry name" value="RIBONUCLEASE VAPC2"/>
    <property type="match status" value="1"/>
</dbReference>
<reference evidence="10 11" key="1">
    <citation type="submission" date="2019-12" db="EMBL/GenBank/DDBJ databases">
        <authorList>
            <person name="Dong K."/>
        </authorList>
    </citation>
    <scope>NUCLEOTIDE SEQUENCE [LARGE SCALE GENOMIC DNA]</scope>
    <source>
        <strain evidence="10 11">JCM 31225</strain>
    </source>
</reference>
<dbReference type="InterPro" id="IPR050556">
    <property type="entry name" value="Type_II_TA_system_RNase"/>
</dbReference>
<dbReference type="GO" id="GO:0004540">
    <property type="term" value="F:RNA nuclease activity"/>
    <property type="evidence" value="ECO:0007669"/>
    <property type="project" value="InterPro"/>
</dbReference>
<dbReference type="EMBL" id="WSQA01000002">
    <property type="protein sequence ID" value="MVZ61166.1"/>
    <property type="molecule type" value="Genomic_DNA"/>
</dbReference>
<comment type="function">
    <text evidence="8">Toxic component of a toxin-antitoxin (TA) system. An RNase.</text>
</comment>
<dbReference type="CDD" id="cd18741">
    <property type="entry name" value="PIN_VapC4-5_FitB-like"/>
    <property type="match status" value="1"/>
</dbReference>
<dbReference type="InterPro" id="IPR002716">
    <property type="entry name" value="PIN_dom"/>
</dbReference>
<dbReference type="EC" id="3.1.-.-" evidence="8"/>
<feature type="domain" description="PIN" evidence="9">
    <location>
        <begin position="6"/>
        <end position="119"/>
    </location>
</feature>
<keyword evidence="5 8" id="KW-0378">Hydrolase</keyword>
<dbReference type="GO" id="GO:0090729">
    <property type="term" value="F:toxin activity"/>
    <property type="evidence" value="ECO:0007669"/>
    <property type="project" value="UniProtKB-KW"/>
</dbReference>
<keyword evidence="6 8" id="KW-0460">Magnesium</keyword>
<dbReference type="Proteomes" id="UP000435036">
    <property type="component" value="Unassembled WGS sequence"/>
</dbReference>
<evidence type="ECO:0000256" key="6">
    <source>
        <dbReference type="ARBA" id="ARBA00022842"/>
    </source>
</evidence>
<dbReference type="InterPro" id="IPR022907">
    <property type="entry name" value="VapC_family"/>
</dbReference>
<dbReference type="RefSeq" id="WP_160367806.1">
    <property type="nucleotide sequence ID" value="NZ_WSQA01000002.1"/>
</dbReference>
<comment type="similarity">
    <text evidence="7 8">Belongs to the PINc/VapC protein family.</text>
</comment>
<feature type="binding site" evidence="8">
    <location>
        <position position="99"/>
    </location>
    <ligand>
        <name>Mg(2+)</name>
        <dbReference type="ChEBI" id="CHEBI:18420"/>
    </ligand>
</feature>
<keyword evidence="4 8" id="KW-0479">Metal-binding</keyword>
<evidence type="ECO:0000313" key="11">
    <source>
        <dbReference type="Proteomes" id="UP000435036"/>
    </source>
</evidence>
<keyword evidence="3 8" id="KW-0540">Nuclease</keyword>
<name>A0A6N8KVP9_9SPHI</name>
<protein>
    <recommendedName>
        <fullName evidence="8">Ribonuclease VapC</fullName>
        <shortName evidence="8">RNase VapC</shortName>
        <ecNumber evidence="8">3.1.-.-</ecNumber>
    </recommendedName>
    <alternativeName>
        <fullName evidence="8">Toxin VapC</fullName>
    </alternativeName>
</protein>
<comment type="caution">
    <text evidence="10">The sequence shown here is derived from an EMBL/GenBank/DDBJ whole genome shotgun (WGS) entry which is preliminary data.</text>
</comment>
<dbReference type="Gene3D" id="3.40.50.1010">
    <property type="entry name" value="5'-nuclease"/>
    <property type="match status" value="1"/>
</dbReference>
<evidence type="ECO:0000256" key="4">
    <source>
        <dbReference type="ARBA" id="ARBA00022723"/>
    </source>
</evidence>
<sequence>MAAQKVICDTDVLIELFDAKKTRHSRTDAIIQGIGIENILISAITRMELIKGTLVKEHSKQLTKKLKRFDTILLTPEITIRTIELLNSYHLSHGLAIPDGLIAATSLETDLNLFTYNVRDFKFINGLKLYDLK</sequence>
<keyword evidence="11" id="KW-1185">Reference proteome</keyword>